<dbReference type="PRINTS" id="PR00722">
    <property type="entry name" value="CHYMOTRYPSIN"/>
</dbReference>
<keyword evidence="14" id="KW-1185">Reference proteome</keyword>
<dbReference type="SUPFAM" id="SSF50494">
    <property type="entry name" value="Trypsin-like serine proteases"/>
    <property type="match status" value="1"/>
</dbReference>
<organism evidence="13 14">
    <name type="scientific">Pararge aegeria aegeria</name>
    <dbReference type="NCBI Taxonomy" id="348720"/>
    <lineage>
        <taxon>Eukaryota</taxon>
        <taxon>Metazoa</taxon>
        <taxon>Ecdysozoa</taxon>
        <taxon>Arthropoda</taxon>
        <taxon>Hexapoda</taxon>
        <taxon>Insecta</taxon>
        <taxon>Pterygota</taxon>
        <taxon>Neoptera</taxon>
        <taxon>Endopterygota</taxon>
        <taxon>Lepidoptera</taxon>
        <taxon>Glossata</taxon>
        <taxon>Ditrysia</taxon>
        <taxon>Papilionoidea</taxon>
        <taxon>Nymphalidae</taxon>
        <taxon>Satyrinae</taxon>
        <taxon>Satyrini</taxon>
        <taxon>Parargina</taxon>
        <taxon>Pararge</taxon>
    </lineage>
</organism>
<comment type="function">
    <text evidence="9">Fibrinolytic activity; shows preferential cleavage of Arg-Gly bonds in all three fibrinogen chains. Contact with the caterpillars causes severe bleeding, due the anticoagulant effect of the protein.</text>
</comment>
<dbReference type="CDD" id="cd00190">
    <property type="entry name" value="Tryp_SPc"/>
    <property type="match status" value="1"/>
</dbReference>
<dbReference type="GO" id="GO:0006508">
    <property type="term" value="P:proteolysis"/>
    <property type="evidence" value="ECO:0007669"/>
    <property type="project" value="UniProtKB-KW"/>
</dbReference>
<dbReference type="PANTHER" id="PTHR24276:SF91">
    <property type="entry name" value="AT26814P-RELATED"/>
    <property type="match status" value="1"/>
</dbReference>
<evidence type="ECO:0000256" key="11">
    <source>
        <dbReference type="SAM" id="SignalP"/>
    </source>
</evidence>
<keyword evidence="11" id="KW-0732">Signal</keyword>
<dbReference type="Proteomes" id="UP000838756">
    <property type="component" value="Unassembled WGS sequence"/>
</dbReference>
<evidence type="ECO:0000313" key="13">
    <source>
        <dbReference type="EMBL" id="CAH2269381.1"/>
    </source>
</evidence>
<accession>A0A8S4SQG5</accession>
<proteinExistence type="inferred from homology"/>
<dbReference type="PROSITE" id="PS50240">
    <property type="entry name" value="TRYPSIN_DOM"/>
    <property type="match status" value="1"/>
</dbReference>
<dbReference type="InterPro" id="IPR009003">
    <property type="entry name" value="Peptidase_S1_PA"/>
</dbReference>
<keyword evidence="10" id="KW-1205">Fibrinolytic toxin</keyword>
<evidence type="ECO:0000256" key="6">
    <source>
        <dbReference type="ARBA" id="ARBA00022825"/>
    </source>
</evidence>
<evidence type="ECO:0000256" key="5">
    <source>
        <dbReference type="ARBA" id="ARBA00022801"/>
    </source>
</evidence>
<dbReference type="OrthoDB" id="9425590at2759"/>
<evidence type="ECO:0000256" key="1">
    <source>
        <dbReference type="ARBA" id="ARBA00004239"/>
    </source>
</evidence>
<dbReference type="Gene3D" id="2.40.10.10">
    <property type="entry name" value="Trypsin-like serine proteases"/>
    <property type="match status" value="1"/>
</dbReference>
<sequence length="256" mass="27719">MKTIWVLFSIFLTAITSVLGQHERIIGGSVTSINTYPFAASLQINLDGSRFVHHCGGTIINNRSILTAAHCWRPSDVASMWRVRVGSTNVSSGGRLHNVAQLIRHPQNVGSWSHDNDVSIFRLATTIPLGSATLRAAGLAGPNLPLHDHMNVFAIGWGFTTRTGGLSESLRHVQLRKFTQARCRSSYGTSFITDNMLCAGWEAGGRGSCFHDSGTALVAQNVVVGITSFVGDCGHSNWPGIYTRVGRFITWIANNA</sequence>
<dbReference type="InterPro" id="IPR001254">
    <property type="entry name" value="Trypsin_dom"/>
</dbReference>
<evidence type="ECO:0000256" key="8">
    <source>
        <dbReference type="ARBA" id="ARBA00023240"/>
    </source>
</evidence>
<dbReference type="GO" id="GO:0004252">
    <property type="term" value="F:serine-type endopeptidase activity"/>
    <property type="evidence" value="ECO:0007669"/>
    <property type="project" value="InterPro"/>
</dbReference>
<keyword evidence="8" id="KW-1199">Hemostasis impairing toxin</keyword>
<keyword evidence="5" id="KW-0378">Hydrolase</keyword>
<evidence type="ECO:0000256" key="3">
    <source>
        <dbReference type="ARBA" id="ARBA00022656"/>
    </source>
</evidence>
<feature type="chain" id="PRO_5035875271" evidence="11">
    <location>
        <begin position="21"/>
        <end position="256"/>
    </location>
</feature>
<protein>
    <submittedName>
        <fullName evidence="13">Jg22225 protein</fullName>
    </submittedName>
</protein>
<keyword evidence="7" id="KW-1015">Disulfide bond</keyword>
<dbReference type="EMBL" id="CAKXAJ010026513">
    <property type="protein sequence ID" value="CAH2269381.1"/>
    <property type="molecule type" value="Genomic_DNA"/>
</dbReference>
<evidence type="ECO:0000256" key="9">
    <source>
        <dbReference type="ARBA" id="ARBA00055534"/>
    </source>
</evidence>
<dbReference type="InterPro" id="IPR043504">
    <property type="entry name" value="Peptidase_S1_PA_chymotrypsin"/>
</dbReference>
<evidence type="ECO:0000256" key="7">
    <source>
        <dbReference type="ARBA" id="ARBA00023157"/>
    </source>
</evidence>
<gene>
    <name evidence="13" type="primary">jg22225</name>
    <name evidence="13" type="ORF">PAEG_LOCUS27600</name>
</gene>
<feature type="signal peptide" evidence="11">
    <location>
        <begin position="1"/>
        <end position="20"/>
    </location>
</feature>
<dbReference type="InterPro" id="IPR050430">
    <property type="entry name" value="Peptidase_S1"/>
</dbReference>
<dbReference type="PROSITE" id="PS00134">
    <property type="entry name" value="TRYPSIN_HIS"/>
    <property type="match status" value="1"/>
</dbReference>
<dbReference type="InterPro" id="IPR001314">
    <property type="entry name" value="Peptidase_S1A"/>
</dbReference>
<reference evidence="13" key="1">
    <citation type="submission" date="2022-03" db="EMBL/GenBank/DDBJ databases">
        <authorList>
            <person name="Lindestad O."/>
        </authorList>
    </citation>
    <scope>NUCLEOTIDE SEQUENCE</scope>
</reference>
<dbReference type="FunFam" id="2.40.10.10:FF:000068">
    <property type="entry name" value="transmembrane protease serine 2"/>
    <property type="match status" value="1"/>
</dbReference>
<comment type="caution">
    <text evidence="13">The sequence shown here is derived from an EMBL/GenBank/DDBJ whole genome shotgun (WGS) entry which is preliminary data.</text>
</comment>
<evidence type="ECO:0000259" key="12">
    <source>
        <dbReference type="PROSITE" id="PS50240"/>
    </source>
</evidence>
<comment type="subcellular location">
    <subcellularLocation>
        <location evidence="1">Secreted</location>
        <location evidence="1">Extracellular space</location>
    </subcellularLocation>
</comment>
<keyword evidence="4" id="KW-0645">Protease</keyword>
<keyword evidence="3" id="KW-0800">Toxin</keyword>
<name>A0A8S4SQG5_9NEOP</name>
<keyword evidence="6" id="KW-0720">Serine protease</keyword>
<dbReference type="GO" id="GO:0005576">
    <property type="term" value="C:extracellular region"/>
    <property type="evidence" value="ECO:0007669"/>
    <property type="project" value="UniProtKB-SubCell"/>
</dbReference>
<dbReference type="SMART" id="SM00020">
    <property type="entry name" value="Tryp_SPc"/>
    <property type="match status" value="1"/>
</dbReference>
<dbReference type="GO" id="GO:0090729">
    <property type="term" value="F:toxin activity"/>
    <property type="evidence" value="ECO:0007669"/>
    <property type="project" value="UniProtKB-KW"/>
</dbReference>
<evidence type="ECO:0000313" key="14">
    <source>
        <dbReference type="Proteomes" id="UP000838756"/>
    </source>
</evidence>
<dbReference type="AlphaFoldDB" id="A0A8S4SQG5"/>
<dbReference type="Pfam" id="PF00089">
    <property type="entry name" value="Trypsin"/>
    <property type="match status" value="1"/>
</dbReference>
<dbReference type="PANTHER" id="PTHR24276">
    <property type="entry name" value="POLYSERASE-RELATED"/>
    <property type="match status" value="1"/>
</dbReference>
<comment type="similarity">
    <text evidence="2">Belongs to the peptidase S1 family.</text>
</comment>
<evidence type="ECO:0000256" key="10">
    <source>
        <dbReference type="ARBA" id="ARBA00084094"/>
    </source>
</evidence>
<dbReference type="InterPro" id="IPR018114">
    <property type="entry name" value="TRYPSIN_HIS"/>
</dbReference>
<evidence type="ECO:0000256" key="4">
    <source>
        <dbReference type="ARBA" id="ARBA00022670"/>
    </source>
</evidence>
<evidence type="ECO:0000256" key="2">
    <source>
        <dbReference type="ARBA" id="ARBA00007664"/>
    </source>
</evidence>
<feature type="domain" description="Peptidase S1" evidence="12">
    <location>
        <begin position="25"/>
        <end position="256"/>
    </location>
</feature>